<dbReference type="SUPFAM" id="SSF53067">
    <property type="entry name" value="Actin-like ATPase domain"/>
    <property type="match status" value="2"/>
</dbReference>
<evidence type="ECO:0000313" key="3">
    <source>
        <dbReference type="Proteomes" id="UP000628775"/>
    </source>
</evidence>
<evidence type="ECO:0000313" key="2">
    <source>
        <dbReference type="EMBL" id="GGE30893.1"/>
    </source>
</evidence>
<dbReference type="GO" id="GO:0016301">
    <property type="term" value="F:kinase activity"/>
    <property type="evidence" value="ECO:0007669"/>
    <property type="project" value="UniProtKB-KW"/>
</dbReference>
<dbReference type="EMBL" id="BMIR01000002">
    <property type="protein sequence ID" value="GGE30893.1"/>
    <property type="molecule type" value="Genomic_DNA"/>
</dbReference>
<feature type="domain" description="ATPase BadF/BadG/BcrA/BcrD type" evidence="1">
    <location>
        <begin position="10"/>
        <end position="307"/>
    </location>
</feature>
<keyword evidence="3" id="KW-1185">Reference proteome</keyword>
<dbReference type="Proteomes" id="UP000628775">
    <property type="component" value="Unassembled WGS sequence"/>
</dbReference>
<dbReference type="PANTHER" id="PTHR43190:SF3">
    <property type="entry name" value="N-ACETYL-D-GLUCOSAMINE KINASE"/>
    <property type="match status" value="1"/>
</dbReference>
<dbReference type="InterPro" id="IPR043129">
    <property type="entry name" value="ATPase_NBD"/>
</dbReference>
<proteinExistence type="predicted"/>
<evidence type="ECO:0000259" key="1">
    <source>
        <dbReference type="Pfam" id="PF01869"/>
    </source>
</evidence>
<name>A0A8J2VMA8_9BACL</name>
<dbReference type="PANTHER" id="PTHR43190">
    <property type="entry name" value="N-ACETYL-D-GLUCOSAMINE KINASE"/>
    <property type="match status" value="1"/>
</dbReference>
<reference evidence="2" key="1">
    <citation type="journal article" date="2014" name="Int. J. Syst. Evol. Microbiol.">
        <title>Complete genome sequence of Corynebacterium casei LMG S-19264T (=DSM 44701T), isolated from a smear-ripened cheese.</title>
        <authorList>
            <consortium name="US DOE Joint Genome Institute (JGI-PGF)"/>
            <person name="Walter F."/>
            <person name="Albersmeier A."/>
            <person name="Kalinowski J."/>
            <person name="Ruckert C."/>
        </authorList>
    </citation>
    <scope>NUCLEOTIDE SEQUENCE</scope>
    <source>
        <strain evidence="2">CGMCC 1.15371</strain>
    </source>
</reference>
<accession>A0A8J2VMA8</accession>
<dbReference type="AlphaFoldDB" id="A0A8J2VMA8"/>
<dbReference type="Gene3D" id="3.30.420.40">
    <property type="match status" value="2"/>
</dbReference>
<dbReference type="Pfam" id="PF01869">
    <property type="entry name" value="BcrAD_BadFG"/>
    <property type="match status" value="1"/>
</dbReference>
<sequence length="334" mass="36471">MITIPILAMDGGGTNCRAVLCNTHGTILSFAKGGACNFHNIGLKKTKETLRAVIKQLIQPYQEHLYIQKGVIGLAGIDTTNALDMMFNLFKDIFTELDVTVGEIILNNDGWVTMMGTLGKKAGLLVISGTGSIVYGKNRKKQIARVGGWGHLLGDEGSGYFIGQTALRHCVRALDGREPHSAVTDVVLRHLHLSDLESLVTWTYSSDYSIDKVAALAKEVFALAAQGEAVAEYILDQAGQDLAEACDTAIQKLELDADPFEIVVAGGILQNEAYVLNKMLDALLPNHQRFTIRQLQNEPIHCAVLYGLYALDRYSLSLEIELSKNLDRLIAKEG</sequence>
<protein>
    <submittedName>
        <fullName evidence="2">N-acetylmuramic acid/N-acetylglucosamine kinase</fullName>
    </submittedName>
</protein>
<keyword evidence="2" id="KW-0808">Transferase</keyword>
<dbReference type="InterPro" id="IPR052519">
    <property type="entry name" value="Euk-type_GlcNAc_Kinase"/>
</dbReference>
<comment type="caution">
    <text evidence="2">The sequence shown here is derived from an EMBL/GenBank/DDBJ whole genome shotgun (WGS) entry which is preliminary data.</text>
</comment>
<gene>
    <name evidence="2" type="primary">murK</name>
    <name evidence="2" type="ORF">GCM10011391_06920</name>
</gene>
<reference evidence="2" key="2">
    <citation type="submission" date="2020-09" db="EMBL/GenBank/DDBJ databases">
        <authorList>
            <person name="Sun Q."/>
            <person name="Zhou Y."/>
        </authorList>
    </citation>
    <scope>NUCLEOTIDE SEQUENCE</scope>
    <source>
        <strain evidence="2">CGMCC 1.15371</strain>
    </source>
</reference>
<dbReference type="InterPro" id="IPR002731">
    <property type="entry name" value="ATPase_BadF"/>
</dbReference>
<keyword evidence="2" id="KW-0418">Kinase</keyword>
<organism evidence="2 3">
    <name type="scientific">Pullulanibacillus camelliae</name>
    <dbReference type="NCBI Taxonomy" id="1707096"/>
    <lineage>
        <taxon>Bacteria</taxon>
        <taxon>Bacillati</taxon>
        <taxon>Bacillota</taxon>
        <taxon>Bacilli</taxon>
        <taxon>Bacillales</taxon>
        <taxon>Sporolactobacillaceae</taxon>
        <taxon>Pullulanibacillus</taxon>
    </lineage>
</organism>
<dbReference type="CDD" id="cd24007">
    <property type="entry name" value="ASKHA_NBD_eukNAGK-like"/>
    <property type="match status" value="1"/>
</dbReference>